<gene>
    <name evidence="1" type="ORF">MRATA1EN1_LOCUS25451</name>
</gene>
<name>A0ABN8ZXJ9_RANTA</name>
<sequence>MRGPWQKVTVEGSEKPFLCGLQTCRYPVLQAGLPFPLLQRKYCCSPCSREGTVVCPGPLEPPHLICWAKDWDSSIPGRSPPHPNSSYSLLQLEYLGSPSGLLGLWLLTWPA</sequence>
<protein>
    <submittedName>
        <fullName evidence="1">Uncharacterized protein</fullName>
    </submittedName>
</protein>
<organism evidence="1 2">
    <name type="scientific">Rangifer tarandus platyrhynchus</name>
    <name type="common">Svalbard reindeer</name>
    <dbReference type="NCBI Taxonomy" id="3082113"/>
    <lineage>
        <taxon>Eukaryota</taxon>
        <taxon>Metazoa</taxon>
        <taxon>Chordata</taxon>
        <taxon>Craniata</taxon>
        <taxon>Vertebrata</taxon>
        <taxon>Euteleostomi</taxon>
        <taxon>Mammalia</taxon>
        <taxon>Eutheria</taxon>
        <taxon>Laurasiatheria</taxon>
        <taxon>Artiodactyla</taxon>
        <taxon>Ruminantia</taxon>
        <taxon>Pecora</taxon>
        <taxon>Cervidae</taxon>
        <taxon>Odocoileinae</taxon>
        <taxon>Rangifer</taxon>
    </lineage>
</organism>
<dbReference type="Proteomes" id="UP001176941">
    <property type="component" value="Chromosome 6"/>
</dbReference>
<evidence type="ECO:0000313" key="1">
    <source>
        <dbReference type="EMBL" id="CAI9176489.1"/>
    </source>
</evidence>
<reference evidence="1" key="1">
    <citation type="submission" date="2023-04" db="EMBL/GenBank/DDBJ databases">
        <authorList>
            <consortium name="ELIXIR-Norway"/>
        </authorList>
    </citation>
    <scope>NUCLEOTIDE SEQUENCE [LARGE SCALE GENOMIC DNA]</scope>
</reference>
<proteinExistence type="predicted"/>
<dbReference type="EMBL" id="OX459942">
    <property type="protein sequence ID" value="CAI9176489.1"/>
    <property type="molecule type" value="Genomic_DNA"/>
</dbReference>
<evidence type="ECO:0000313" key="2">
    <source>
        <dbReference type="Proteomes" id="UP001176941"/>
    </source>
</evidence>
<accession>A0ABN8ZXJ9</accession>
<keyword evidence="2" id="KW-1185">Reference proteome</keyword>